<comment type="similarity">
    <text evidence="1 4">Belongs to the aldehyde dehydrogenase family.</text>
</comment>
<protein>
    <submittedName>
        <fullName evidence="6">Aldehyde dehydrogenase family protein</fullName>
    </submittedName>
</protein>
<dbReference type="PANTHER" id="PTHR42804">
    <property type="entry name" value="ALDEHYDE DEHYDROGENASE"/>
    <property type="match status" value="1"/>
</dbReference>
<dbReference type="InterPro" id="IPR029510">
    <property type="entry name" value="Ald_DH_CS_GLU"/>
</dbReference>
<feature type="domain" description="Aldehyde dehydrogenase" evidence="5">
    <location>
        <begin position="6"/>
        <end position="434"/>
    </location>
</feature>
<evidence type="ECO:0000259" key="5">
    <source>
        <dbReference type="Pfam" id="PF00171"/>
    </source>
</evidence>
<dbReference type="PROSITE" id="PS00687">
    <property type="entry name" value="ALDEHYDE_DEHYDR_GLU"/>
    <property type="match status" value="1"/>
</dbReference>
<dbReference type="Gene3D" id="3.40.605.10">
    <property type="entry name" value="Aldehyde Dehydrogenase, Chain A, domain 1"/>
    <property type="match status" value="1"/>
</dbReference>
<reference evidence="7" key="1">
    <citation type="journal article" date="2019" name="Int. J. Syst. Evol. Microbiol.">
        <title>The Global Catalogue of Microorganisms (GCM) 10K type strain sequencing project: providing services to taxonomists for standard genome sequencing and annotation.</title>
        <authorList>
            <consortium name="The Broad Institute Genomics Platform"/>
            <consortium name="The Broad Institute Genome Sequencing Center for Infectious Disease"/>
            <person name="Wu L."/>
            <person name="Ma J."/>
        </authorList>
    </citation>
    <scope>NUCLEOTIDE SEQUENCE [LARGE SCALE GENOMIC DNA]</scope>
    <source>
        <strain evidence="7">DFY28</strain>
    </source>
</reference>
<dbReference type="InterPro" id="IPR016162">
    <property type="entry name" value="Ald_DH_N"/>
</dbReference>
<keyword evidence="2 4" id="KW-0560">Oxidoreductase</keyword>
<dbReference type="InterPro" id="IPR016163">
    <property type="entry name" value="Ald_DH_C"/>
</dbReference>
<evidence type="ECO:0000256" key="2">
    <source>
        <dbReference type="ARBA" id="ARBA00023002"/>
    </source>
</evidence>
<evidence type="ECO:0000256" key="3">
    <source>
        <dbReference type="PROSITE-ProRule" id="PRU10007"/>
    </source>
</evidence>
<accession>A0ABW1QVJ7</accession>
<dbReference type="Pfam" id="PF00171">
    <property type="entry name" value="Aldedh"/>
    <property type="match status" value="1"/>
</dbReference>
<evidence type="ECO:0000256" key="4">
    <source>
        <dbReference type="RuleBase" id="RU003345"/>
    </source>
</evidence>
<feature type="active site" evidence="3">
    <location>
        <position position="207"/>
    </location>
</feature>
<dbReference type="PANTHER" id="PTHR42804:SF1">
    <property type="entry name" value="ALDEHYDE DEHYDROGENASE-RELATED"/>
    <property type="match status" value="1"/>
</dbReference>
<name>A0ABW1QVJ7_9ACTN</name>
<dbReference type="Gene3D" id="3.40.309.10">
    <property type="entry name" value="Aldehyde Dehydrogenase, Chain A, domain 2"/>
    <property type="match status" value="1"/>
</dbReference>
<gene>
    <name evidence="6" type="ORF">ACFPWU_01430</name>
</gene>
<dbReference type="InterPro" id="IPR015590">
    <property type="entry name" value="Aldehyde_DH_dom"/>
</dbReference>
<keyword evidence="7" id="KW-1185">Reference proteome</keyword>
<evidence type="ECO:0000256" key="1">
    <source>
        <dbReference type="ARBA" id="ARBA00009986"/>
    </source>
</evidence>
<sequence>MSEISSIAADLRSAAQAWDESGVEHRIEVLAQWAEVVGERRDDLVAALARDTGRVALSEMEVDWIRTSVARSATWARELIAGETERPSSDPGVTLTAASVPMGLVGVISPWNFPLQLALIDAVPALLMGCTVLVKPTEQCPEFVVPLRETVAAVPELAAVLHFVEGGPETGAEIVRSVDVVCFTGSVATGRKVAAAAAEAFVPAFLELGGKDAALVLPGADLDVAVEGVLWGGTANTGQSCMSLERVYVVRGQEEEFLARLAERAAQIGLVGVDEDGQLGPFIDPRQADVVARQLAAAVEAGARVVAGGQVEHHDVDGRGTRPFLRPTVVTDVDHTMDLMTEETFGPVLAVMVVEDTEEAVRLANDTVYGLSGAVFGPHDEAQAAATRLQAGGISVNDVCLTGMVPEGEKQAFRISGMGPSRMGRASLSRFRRQRVVLTRLAPQVQPWWYR</sequence>
<dbReference type="InterPro" id="IPR016161">
    <property type="entry name" value="Ald_DH/histidinol_DH"/>
</dbReference>
<dbReference type="Proteomes" id="UP001596098">
    <property type="component" value="Unassembled WGS sequence"/>
</dbReference>
<dbReference type="SUPFAM" id="SSF53720">
    <property type="entry name" value="ALDH-like"/>
    <property type="match status" value="1"/>
</dbReference>
<organism evidence="6 7">
    <name type="scientific">Nocardioides yefusunii</name>
    <dbReference type="NCBI Taxonomy" id="2500546"/>
    <lineage>
        <taxon>Bacteria</taxon>
        <taxon>Bacillati</taxon>
        <taxon>Actinomycetota</taxon>
        <taxon>Actinomycetes</taxon>
        <taxon>Propionibacteriales</taxon>
        <taxon>Nocardioidaceae</taxon>
        <taxon>Nocardioides</taxon>
    </lineage>
</organism>
<proteinExistence type="inferred from homology"/>
<evidence type="ECO:0000313" key="7">
    <source>
        <dbReference type="Proteomes" id="UP001596098"/>
    </source>
</evidence>
<dbReference type="EMBL" id="JBHSQI010000001">
    <property type="protein sequence ID" value="MFC6152325.1"/>
    <property type="molecule type" value="Genomic_DNA"/>
</dbReference>
<evidence type="ECO:0000313" key="6">
    <source>
        <dbReference type="EMBL" id="MFC6152325.1"/>
    </source>
</evidence>
<dbReference type="RefSeq" id="WP_128220509.1">
    <property type="nucleotide sequence ID" value="NZ_CP034929.1"/>
</dbReference>
<comment type="caution">
    <text evidence="6">The sequence shown here is derived from an EMBL/GenBank/DDBJ whole genome shotgun (WGS) entry which is preliminary data.</text>
</comment>